<accession>G7JZQ8</accession>
<reference evidence="7" key="4">
    <citation type="journal article" date="2018" name="Nat. Plants">
        <title>Whole-genome landscape of Medicago truncatula symbiotic genes.</title>
        <authorList>
            <person name="Pecrix Y."/>
            <person name="Staton S.E."/>
            <person name="Sallet E."/>
            <person name="Lelandais-Briere C."/>
            <person name="Moreau S."/>
            <person name="Carrere S."/>
            <person name="Blein T."/>
            <person name="Jardinaud M.F."/>
            <person name="Latrasse D."/>
            <person name="Zouine M."/>
            <person name="Zahm M."/>
            <person name="Kreplak J."/>
            <person name="Mayjonade B."/>
            <person name="Satge C."/>
            <person name="Perez M."/>
            <person name="Cauet S."/>
            <person name="Marande W."/>
            <person name="Chantry-Darmon C."/>
            <person name="Lopez-Roques C."/>
            <person name="Bouchez O."/>
            <person name="Berard A."/>
            <person name="Debelle F."/>
            <person name="Munos S."/>
            <person name="Bendahmane A."/>
            <person name="Berges H."/>
            <person name="Niebel A."/>
            <person name="Buitink J."/>
            <person name="Frugier F."/>
            <person name="Benhamed M."/>
            <person name="Crespi M."/>
            <person name="Gouzy J."/>
            <person name="Gamas P."/>
        </authorList>
    </citation>
    <scope>NUCLEOTIDE SEQUENCE [LARGE SCALE GENOMIC DNA]</scope>
    <source>
        <strain evidence="7">cv. Jemalong A17</strain>
    </source>
</reference>
<keyword evidence="6" id="KW-1185">Reference proteome</keyword>
<dbReference type="Pfam" id="PF08387">
    <property type="entry name" value="FBD"/>
    <property type="match status" value="1"/>
</dbReference>
<evidence type="ECO:0000259" key="2">
    <source>
        <dbReference type="Pfam" id="PF08387"/>
    </source>
</evidence>
<protein>
    <submittedName>
        <fullName evidence="3">F-box/RNI/FBD-like domain protein</fullName>
    </submittedName>
    <submittedName>
        <fullName evidence="4">Putative F-box domain, FBD domain, leucine-rich repeat domain, L domain-containing protein</fullName>
    </submittedName>
</protein>
<dbReference type="SUPFAM" id="SSF81383">
    <property type="entry name" value="F-box domain"/>
    <property type="match status" value="1"/>
</dbReference>
<dbReference type="Pfam" id="PF00646">
    <property type="entry name" value="F-box"/>
    <property type="match status" value="1"/>
</dbReference>
<dbReference type="Gramene" id="rna32077">
    <property type="protein sequence ID" value="RHN56645.1"/>
    <property type="gene ID" value="gene32077"/>
</dbReference>
<evidence type="ECO:0000259" key="1">
    <source>
        <dbReference type="Pfam" id="PF00646"/>
    </source>
</evidence>
<dbReference type="PANTHER" id="PTHR31293">
    <property type="entry name" value="RNI-LIKE SUPERFAMILY PROTEIN"/>
    <property type="match status" value="1"/>
</dbReference>
<dbReference type="PaxDb" id="3880-AES98834"/>
<dbReference type="EnsemblPlants" id="AES98834">
    <property type="protein sequence ID" value="AES98834"/>
    <property type="gene ID" value="MTR_5g073370"/>
</dbReference>
<dbReference type="EMBL" id="PSQE01000005">
    <property type="protein sequence ID" value="RHN56645.1"/>
    <property type="molecule type" value="Genomic_DNA"/>
</dbReference>
<sequence>MENYDIISTMPDHILSHIMSFLPTKFAISTTILSKRWASPYKSLTSLNFNDESVDNEDAFLRFCRFVDKVTFYHPLIKTFILECSSKHWENGFHVQHLISGEKRHHVENLQISCISLSISNVERWIQLTTSIFIFPNLVVLKLTYCHVLGNIDFNLPALKTLHLNDVHFKNNYEFNKLIYGCAILEDLIANIYYIGQVQDDTVSRREFETLSKLITADINPLDLPFGAITNVETLKLKVLDINLYSGEFSVFQNLINLELYFHTFPHWDCVVELLQNCPNLQVLTIEKWEDECNQDLVTKWKDPSHVPKCISSHLRSCTLICQPFVDELRFAKYVLHNAPHLEVMDISITDKLVPLSLRVLEEELNSVLAISPKCKFSISLKDIGL</sequence>
<reference evidence="5" key="3">
    <citation type="submission" date="2015-04" db="UniProtKB">
        <authorList>
            <consortium name="EnsemblPlants"/>
        </authorList>
    </citation>
    <scope>IDENTIFICATION</scope>
    <source>
        <strain evidence="5">cv. Jemalong A17</strain>
    </source>
</reference>
<dbReference type="STRING" id="3880.G7JZQ8"/>
<evidence type="ECO:0000313" key="5">
    <source>
        <dbReference type="EnsemblPlants" id="AES98834"/>
    </source>
</evidence>
<evidence type="ECO:0000313" key="4">
    <source>
        <dbReference type="EMBL" id="RHN56645.1"/>
    </source>
</evidence>
<dbReference type="InterPro" id="IPR006566">
    <property type="entry name" value="FBD"/>
</dbReference>
<gene>
    <name evidence="3" type="ordered locus">MTR_5g073370</name>
    <name evidence="4" type="ORF">MtrunA17_Chr5g0431691</name>
</gene>
<reference evidence="3 6" key="2">
    <citation type="journal article" date="2014" name="BMC Genomics">
        <title>An improved genome release (version Mt4.0) for the model legume Medicago truncatula.</title>
        <authorList>
            <person name="Tang H."/>
            <person name="Krishnakumar V."/>
            <person name="Bidwell S."/>
            <person name="Rosen B."/>
            <person name="Chan A."/>
            <person name="Zhou S."/>
            <person name="Gentzbittel L."/>
            <person name="Childs K.L."/>
            <person name="Yandell M."/>
            <person name="Gundlach H."/>
            <person name="Mayer K.F."/>
            <person name="Schwartz D.C."/>
            <person name="Town C.D."/>
        </authorList>
    </citation>
    <scope>GENOME REANNOTATION</scope>
    <source>
        <strain evidence="5 6">cv. Jemalong A17</strain>
    </source>
</reference>
<dbReference type="InterPro" id="IPR053781">
    <property type="entry name" value="F-box_AtFBL13-like"/>
</dbReference>
<reference evidence="3 6" key="1">
    <citation type="journal article" date="2011" name="Nature">
        <title>The Medicago genome provides insight into the evolution of rhizobial symbioses.</title>
        <authorList>
            <person name="Young N.D."/>
            <person name="Debelle F."/>
            <person name="Oldroyd G.E."/>
            <person name="Geurts R."/>
            <person name="Cannon S.B."/>
            <person name="Udvardi M.K."/>
            <person name="Benedito V.A."/>
            <person name="Mayer K.F."/>
            <person name="Gouzy J."/>
            <person name="Schoof H."/>
            <person name="Van de Peer Y."/>
            <person name="Proost S."/>
            <person name="Cook D.R."/>
            <person name="Meyers B.C."/>
            <person name="Spannagl M."/>
            <person name="Cheung F."/>
            <person name="De Mita S."/>
            <person name="Krishnakumar V."/>
            <person name="Gundlach H."/>
            <person name="Zhou S."/>
            <person name="Mudge J."/>
            <person name="Bharti A.K."/>
            <person name="Murray J.D."/>
            <person name="Naoumkina M.A."/>
            <person name="Rosen B."/>
            <person name="Silverstein K.A."/>
            <person name="Tang H."/>
            <person name="Rombauts S."/>
            <person name="Zhao P.X."/>
            <person name="Zhou P."/>
            <person name="Barbe V."/>
            <person name="Bardou P."/>
            <person name="Bechner M."/>
            <person name="Bellec A."/>
            <person name="Berger A."/>
            <person name="Berges H."/>
            <person name="Bidwell S."/>
            <person name="Bisseling T."/>
            <person name="Choisne N."/>
            <person name="Couloux A."/>
            <person name="Denny R."/>
            <person name="Deshpande S."/>
            <person name="Dai X."/>
            <person name="Doyle J.J."/>
            <person name="Dudez A.M."/>
            <person name="Farmer A.D."/>
            <person name="Fouteau S."/>
            <person name="Franken C."/>
            <person name="Gibelin C."/>
            <person name="Gish J."/>
            <person name="Goldstein S."/>
            <person name="Gonzalez A.J."/>
            <person name="Green P.J."/>
            <person name="Hallab A."/>
            <person name="Hartog M."/>
            <person name="Hua A."/>
            <person name="Humphray S.J."/>
            <person name="Jeong D.H."/>
            <person name="Jing Y."/>
            <person name="Jocker A."/>
            <person name="Kenton S.M."/>
            <person name="Kim D.J."/>
            <person name="Klee K."/>
            <person name="Lai H."/>
            <person name="Lang C."/>
            <person name="Lin S."/>
            <person name="Macmil S.L."/>
            <person name="Magdelenat G."/>
            <person name="Matthews L."/>
            <person name="McCorrison J."/>
            <person name="Monaghan E.L."/>
            <person name="Mun J.H."/>
            <person name="Najar F.Z."/>
            <person name="Nicholson C."/>
            <person name="Noirot C."/>
            <person name="O'Bleness M."/>
            <person name="Paule C.R."/>
            <person name="Poulain J."/>
            <person name="Prion F."/>
            <person name="Qin B."/>
            <person name="Qu C."/>
            <person name="Retzel E.F."/>
            <person name="Riddle C."/>
            <person name="Sallet E."/>
            <person name="Samain S."/>
            <person name="Samson N."/>
            <person name="Sanders I."/>
            <person name="Saurat O."/>
            <person name="Scarpelli C."/>
            <person name="Schiex T."/>
            <person name="Segurens B."/>
            <person name="Severin A.J."/>
            <person name="Sherrier D.J."/>
            <person name="Shi R."/>
            <person name="Sims S."/>
            <person name="Singer S.R."/>
            <person name="Sinharoy S."/>
            <person name="Sterck L."/>
            <person name="Viollet A."/>
            <person name="Wang B.B."/>
            <person name="Wang K."/>
            <person name="Wang M."/>
            <person name="Wang X."/>
            <person name="Warfsmann J."/>
            <person name="Weissenbach J."/>
            <person name="White D.D."/>
            <person name="White J.D."/>
            <person name="Wiley G.B."/>
            <person name="Wincker P."/>
            <person name="Xing Y."/>
            <person name="Yang L."/>
            <person name="Yao Z."/>
            <person name="Ying F."/>
            <person name="Zhai J."/>
            <person name="Zhou L."/>
            <person name="Zuber A."/>
            <person name="Denarie J."/>
            <person name="Dixon R.A."/>
            <person name="May G.D."/>
            <person name="Schwartz D.C."/>
            <person name="Rogers J."/>
            <person name="Quetier F."/>
            <person name="Town C.D."/>
            <person name="Roe B.A."/>
        </authorList>
    </citation>
    <scope>NUCLEOTIDE SEQUENCE [LARGE SCALE GENOMIC DNA]</scope>
    <source>
        <strain evidence="3">A17</strain>
        <strain evidence="5 6">cv. Jemalong A17</strain>
    </source>
</reference>
<feature type="domain" description="FBD" evidence="2">
    <location>
        <begin position="304"/>
        <end position="345"/>
    </location>
</feature>
<dbReference type="InterPro" id="IPR055294">
    <property type="entry name" value="FBL60-like"/>
</dbReference>
<name>G7JZQ8_MEDTR</name>
<dbReference type="InterPro" id="IPR032675">
    <property type="entry name" value="LRR_dom_sf"/>
</dbReference>
<reference evidence="4" key="5">
    <citation type="journal article" date="2018" name="Nat. Plants">
        <title>Whole-genome landscape of Medicago truncatula symbiotic genes.</title>
        <authorList>
            <person name="Pecrix Y."/>
            <person name="Gamas P."/>
            <person name="Carrere S."/>
        </authorList>
    </citation>
    <scope>NUCLEOTIDE SEQUENCE</scope>
    <source>
        <tissue evidence="4">Leaves</tissue>
    </source>
</reference>
<dbReference type="PANTHER" id="PTHR31293:SF12">
    <property type="entry name" value="RNI-LIKE SUPERFAMILY PROTEIN"/>
    <property type="match status" value="1"/>
</dbReference>
<dbReference type="Proteomes" id="UP000265566">
    <property type="component" value="Chromosome 5"/>
</dbReference>
<dbReference type="InterPro" id="IPR036047">
    <property type="entry name" value="F-box-like_dom_sf"/>
</dbReference>
<dbReference type="AlphaFoldDB" id="G7JZQ8"/>
<dbReference type="Proteomes" id="UP000002051">
    <property type="component" value="Chromosome 5"/>
</dbReference>
<dbReference type="EMBL" id="CM001221">
    <property type="protein sequence ID" value="AES98834.1"/>
    <property type="molecule type" value="Genomic_DNA"/>
</dbReference>
<dbReference type="Gene3D" id="3.80.10.10">
    <property type="entry name" value="Ribonuclease Inhibitor"/>
    <property type="match status" value="1"/>
</dbReference>
<organism evidence="3 6">
    <name type="scientific">Medicago truncatula</name>
    <name type="common">Barrel medic</name>
    <name type="synonym">Medicago tribuloides</name>
    <dbReference type="NCBI Taxonomy" id="3880"/>
    <lineage>
        <taxon>Eukaryota</taxon>
        <taxon>Viridiplantae</taxon>
        <taxon>Streptophyta</taxon>
        <taxon>Embryophyta</taxon>
        <taxon>Tracheophyta</taxon>
        <taxon>Spermatophyta</taxon>
        <taxon>Magnoliopsida</taxon>
        <taxon>eudicotyledons</taxon>
        <taxon>Gunneridae</taxon>
        <taxon>Pentapetalae</taxon>
        <taxon>rosids</taxon>
        <taxon>fabids</taxon>
        <taxon>Fabales</taxon>
        <taxon>Fabaceae</taxon>
        <taxon>Papilionoideae</taxon>
        <taxon>50 kb inversion clade</taxon>
        <taxon>NPAAA clade</taxon>
        <taxon>Hologalegina</taxon>
        <taxon>IRL clade</taxon>
        <taxon>Trifolieae</taxon>
        <taxon>Medicago</taxon>
    </lineage>
</organism>
<dbReference type="HOGENOM" id="CLU_010721_1_0_1"/>
<dbReference type="SUPFAM" id="SSF52047">
    <property type="entry name" value="RNI-like"/>
    <property type="match status" value="1"/>
</dbReference>
<dbReference type="OMA" id="DHTDICE"/>
<evidence type="ECO:0000313" key="7">
    <source>
        <dbReference type="Proteomes" id="UP000265566"/>
    </source>
</evidence>
<dbReference type="InterPro" id="IPR001810">
    <property type="entry name" value="F-box_dom"/>
</dbReference>
<proteinExistence type="predicted"/>
<evidence type="ECO:0000313" key="6">
    <source>
        <dbReference type="Proteomes" id="UP000002051"/>
    </source>
</evidence>
<dbReference type="CDD" id="cd22160">
    <property type="entry name" value="F-box_AtFBL13-like"/>
    <property type="match status" value="1"/>
</dbReference>
<dbReference type="OrthoDB" id="1434110at2759"/>
<evidence type="ECO:0000313" key="3">
    <source>
        <dbReference type="EMBL" id="AES98834.1"/>
    </source>
</evidence>
<feature type="domain" description="F-box" evidence="1">
    <location>
        <begin position="7"/>
        <end position="39"/>
    </location>
</feature>